<dbReference type="Proteomes" id="UP000059680">
    <property type="component" value="Chromosome 10"/>
</dbReference>
<gene>
    <name evidence="1" type="ordered locus">Os10g0486916</name>
    <name evidence="1" type="ORF">OSNPB_100486916</name>
</gene>
<reference evidence="2" key="1">
    <citation type="journal article" date="2005" name="Nature">
        <title>The map-based sequence of the rice genome.</title>
        <authorList>
            <consortium name="International rice genome sequencing project (IRGSP)"/>
            <person name="Matsumoto T."/>
            <person name="Wu J."/>
            <person name="Kanamori H."/>
            <person name="Katayose Y."/>
            <person name="Fujisawa M."/>
            <person name="Namiki N."/>
            <person name="Mizuno H."/>
            <person name="Yamamoto K."/>
            <person name="Antonio B.A."/>
            <person name="Baba T."/>
            <person name="Sakata K."/>
            <person name="Nagamura Y."/>
            <person name="Aoki H."/>
            <person name="Arikawa K."/>
            <person name="Arita K."/>
            <person name="Bito T."/>
            <person name="Chiden Y."/>
            <person name="Fujitsuka N."/>
            <person name="Fukunaka R."/>
            <person name="Hamada M."/>
            <person name="Harada C."/>
            <person name="Hayashi A."/>
            <person name="Hijishita S."/>
            <person name="Honda M."/>
            <person name="Hosokawa S."/>
            <person name="Ichikawa Y."/>
            <person name="Idonuma A."/>
            <person name="Iijima M."/>
            <person name="Ikeda M."/>
            <person name="Ikeno M."/>
            <person name="Ito K."/>
            <person name="Ito S."/>
            <person name="Ito T."/>
            <person name="Ito Y."/>
            <person name="Ito Y."/>
            <person name="Iwabuchi A."/>
            <person name="Kamiya K."/>
            <person name="Karasawa W."/>
            <person name="Kurita K."/>
            <person name="Katagiri S."/>
            <person name="Kikuta A."/>
            <person name="Kobayashi H."/>
            <person name="Kobayashi N."/>
            <person name="Machita K."/>
            <person name="Maehara T."/>
            <person name="Masukawa M."/>
            <person name="Mizubayashi T."/>
            <person name="Mukai Y."/>
            <person name="Nagasaki H."/>
            <person name="Nagata Y."/>
            <person name="Naito S."/>
            <person name="Nakashima M."/>
            <person name="Nakama Y."/>
            <person name="Nakamichi Y."/>
            <person name="Nakamura M."/>
            <person name="Meguro A."/>
            <person name="Negishi M."/>
            <person name="Ohta I."/>
            <person name="Ohta T."/>
            <person name="Okamoto M."/>
            <person name="Ono N."/>
            <person name="Saji S."/>
            <person name="Sakaguchi M."/>
            <person name="Sakai K."/>
            <person name="Shibata M."/>
            <person name="Shimokawa T."/>
            <person name="Song J."/>
            <person name="Takazaki Y."/>
            <person name="Terasawa K."/>
            <person name="Tsugane M."/>
            <person name="Tsuji K."/>
            <person name="Ueda S."/>
            <person name="Waki K."/>
            <person name="Yamagata H."/>
            <person name="Yamamoto M."/>
            <person name="Yamamoto S."/>
            <person name="Yamane H."/>
            <person name="Yoshiki S."/>
            <person name="Yoshihara R."/>
            <person name="Yukawa K."/>
            <person name="Zhong H."/>
            <person name="Yano M."/>
            <person name="Yuan Q."/>
            <person name="Ouyang S."/>
            <person name="Liu J."/>
            <person name="Jones K.M."/>
            <person name="Gansberger K."/>
            <person name="Moffat K."/>
            <person name="Hill J."/>
            <person name="Bera J."/>
            <person name="Fadrosh D."/>
            <person name="Jin S."/>
            <person name="Johri S."/>
            <person name="Kim M."/>
            <person name="Overton L."/>
            <person name="Reardon M."/>
            <person name="Tsitrin T."/>
            <person name="Vuong H."/>
            <person name="Weaver B."/>
            <person name="Ciecko A."/>
            <person name="Tallon L."/>
            <person name="Jackson J."/>
            <person name="Pai G."/>
            <person name="Aken S.V."/>
            <person name="Utterback T."/>
            <person name="Reidmuller S."/>
            <person name="Feldblyum T."/>
            <person name="Hsiao J."/>
            <person name="Zismann V."/>
            <person name="Iobst S."/>
            <person name="de Vazeille A.R."/>
            <person name="Buell C.R."/>
            <person name="Ying K."/>
            <person name="Li Y."/>
            <person name="Lu T."/>
            <person name="Huang Y."/>
            <person name="Zhao Q."/>
            <person name="Feng Q."/>
            <person name="Zhang L."/>
            <person name="Zhu J."/>
            <person name="Weng Q."/>
            <person name="Mu J."/>
            <person name="Lu Y."/>
            <person name="Fan D."/>
            <person name="Liu Y."/>
            <person name="Guan J."/>
            <person name="Zhang Y."/>
            <person name="Yu S."/>
            <person name="Liu X."/>
            <person name="Zhang Y."/>
            <person name="Hong G."/>
            <person name="Han B."/>
            <person name="Choisne N."/>
            <person name="Demange N."/>
            <person name="Orjeda G."/>
            <person name="Samain S."/>
            <person name="Cattolico L."/>
            <person name="Pelletier E."/>
            <person name="Couloux A."/>
            <person name="Segurens B."/>
            <person name="Wincker P."/>
            <person name="D'Hont A."/>
            <person name="Scarpelli C."/>
            <person name="Weissenbach J."/>
            <person name="Salanoubat M."/>
            <person name="Quetier F."/>
            <person name="Yu Y."/>
            <person name="Kim H.R."/>
            <person name="Rambo T."/>
            <person name="Currie J."/>
            <person name="Collura K."/>
            <person name="Luo M."/>
            <person name="Yang T."/>
            <person name="Ammiraju J.S.S."/>
            <person name="Engler F."/>
            <person name="Soderlund C."/>
            <person name="Wing R.A."/>
            <person name="Palmer L.E."/>
            <person name="de la Bastide M."/>
            <person name="Spiegel L."/>
            <person name="Nascimento L."/>
            <person name="Zutavern T."/>
            <person name="O'Shaughnessy A."/>
            <person name="Dike S."/>
            <person name="Dedhia N."/>
            <person name="Preston R."/>
            <person name="Balija V."/>
            <person name="McCombie W.R."/>
            <person name="Chow T."/>
            <person name="Chen H."/>
            <person name="Chung M."/>
            <person name="Chen C."/>
            <person name="Shaw J."/>
            <person name="Wu H."/>
            <person name="Hsiao K."/>
            <person name="Chao Y."/>
            <person name="Chu M."/>
            <person name="Cheng C."/>
            <person name="Hour A."/>
            <person name="Lee P."/>
            <person name="Lin S."/>
            <person name="Lin Y."/>
            <person name="Liou J."/>
            <person name="Liu S."/>
            <person name="Hsing Y."/>
            <person name="Raghuvanshi S."/>
            <person name="Mohanty A."/>
            <person name="Bharti A.K."/>
            <person name="Gaur A."/>
            <person name="Gupta V."/>
            <person name="Kumar D."/>
            <person name="Ravi V."/>
            <person name="Vij S."/>
            <person name="Kapur A."/>
            <person name="Khurana P."/>
            <person name="Khurana P."/>
            <person name="Khurana J.P."/>
            <person name="Tyagi A.K."/>
            <person name="Gaikwad K."/>
            <person name="Singh A."/>
            <person name="Dalal V."/>
            <person name="Srivastava S."/>
            <person name="Dixit A."/>
            <person name="Pal A.K."/>
            <person name="Ghazi I.A."/>
            <person name="Yadav M."/>
            <person name="Pandit A."/>
            <person name="Bhargava A."/>
            <person name="Sureshbabu K."/>
            <person name="Batra K."/>
            <person name="Sharma T.R."/>
            <person name="Mohapatra T."/>
            <person name="Singh N.K."/>
            <person name="Messing J."/>
            <person name="Nelson A.B."/>
            <person name="Fuks G."/>
            <person name="Kavchok S."/>
            <person name="Keizer G."/>
            <person name="Linton E."/>
            <person name="Llaca V."/>
            <person name="Song R."/>
            <person name="Tanyolac B."/>
            <person name="Young S."/>
            <person name="Ho-Il K."/>
            <person name="Hahn J.H."/>
            <person name="Sangsakoo G."/>
            <person name="Vanavichit A."/>
            <person name="de Mattos Luiz.A.T."/>
            <person name="Zimmer P.D."/>
            <person name="Malone G."/>
            <person name="Dellagostin O."/>
            <person name="de Oliveira A.C."/>
            <person name="Bevan M."/>
            <person name="Bancroft I."/>
            <person name="Minx P."/>
            <person name="Cordum H."/>
            <person name="Wilson R."/>
            <person name="Cheng Z."/>
            <person name="Jin W."/>
            <person name="Jiang J."/>
            <person name="Leong S.A."/>
            <person name="Iwama H."/>
            <person name="Gojobori T."/>
            <person name="Itoh T."/>
            <person name="Niimura Y."/>
            <person name="Fujii Y."/>
            <person name="Habara T."/>
            <person name="Sakai H."/>
            <person name="Sato Y."/>
            <person name="Wilson G."/>
            <person name="Kumar K."/>
            <person name="McCouch S."/>
            <person name="Juretic N."/>
            <person name="Hoen D."/>
            <person name="Wright S."/>
            <person name="Bruskiewich R."/>
            <person name="Bureau T."/>
            <person name="Miyao A."/>
            <person name="Hirochika H."/>
            <person name="Nishikawa T."/>
            <person name="Kadowaki K."/>
            <person name="Sugiura M."/>
            <person name="Burr B."/>
            <person name="Sasaki T."/>
        </authorList>
    </citation>
    <scope>NUCLEOTIDE SEQUENCE [LARGE SCALE GENOMIC DNA]</scope>
    <source>
        <strain evidence="2">cv. Nipponbare</strain>
    </source>
</reference>
<dbReference type="AlphaFoldDB" id="A0A0P0XW21"/>
<sequence>MTCGAYVFGRFQLSSNLQSCLILRQCPLIFSSTKKLVPFCLCIICLASSFLQELLVGQRVLEGLLLVFPIRPRRLPSGRTTRRLLLGSRLLCRRRRLLDLRLLLDHHHHSPCSPP</sequence>
<accession>A0A0P0XW21</accession>
<evidence type="ECO:0000313" key="1">
    <source>
        <dbReference type="EMBL" id="BAT11389.1"/>
    </source>
</evidence>
<keyword evidence="2" id="KW-1185">Reference proteome</keyword>
<dbReference type="InParanoid" id="A0A0P0XW21"/>
<proteinExistence type="predicted"/>
<reference evidence="1 2" key="2">
    <citation type="journal article" date="2013" name="Plant Cell Physiol.">
        <title>Rice Annotation Project Database (RAP-DB): an integrative and interactive database for rice genomics.</title>
        <authorList>
            <person name="Sakai H."/>
            <person name="Lee S.S."/>
            <person name="Tanaka T."/>
            <person name="Numa H."/>
            <person name="Kim J."/>
            <person name="Kawahara Y."/>
            <person name="Wakimoto H."/>
            <person name="Yang C.C."/>
            <person name="Iwamoto M."/>
            <person name="Abe T."/>
            <person name="Yamada Y."/>
            <person name="Muto A."/>
            <person name="Inokuchi H."/>
            <person name="Ikemura T."/>
            <person name="Matsumoto T."/>
            <person name="Sasaki T."/>
            <person name="Itoh T."/>
        </authorList>
    </citation>
    <scope>NUCLEOTIDE SEQUENCE [LARGE SCALE GENOMIC DNA]</scope>
    <source>
        <strain evidence="2">cv. Nipponbare</strain>
    </source>
</reference>
<reference evidence="1 2" key="3">
    <citation type="journal article" date="2013" name="Rice">
        <title>Improvement of the Oryza sativa Nipponbare reference genome using next generation sequence and optical map data.</title>
        <authorList>
            <person name="Kawahara Y."/>
            <person name="de la Bastide M."/>
            <person name="Hamilton J.P."/>
            <person name="Kanamori H."/>
            <person name="McCombie W.R."/>
            <person name="Ouyang S."/>
            <person name="Schwartz D.C."/>
            <person name="Tanaka T."/>
            <person name="Wu J."/>
            <person name="Zhou S."/>
            <person name="Childs K.L."/>
            <person name="Davidson R.M."/>
            <person name="Lin H."/>
            <person name="Quesada-Ocampo L."/>
            <person name="Vaillancourt B."/>
            <person name="Sakai H."/>
            <person name="Lee S.S."/>
            <person name="Kim J."/>
            <person name="Numa H."/>
            <person name="Itoh T."/>
            <person name="Buell C.R."/>
            <person name="Matsumoto T."/>
        </authorList>
    </citation>
    <scope>NUCLEOTIDE SEQUENCE [LARGE SCALE GENOMIC DNA]</scope>
    <source>
        <strain evidence="2">cv. Nipponbare</strain>
    </source>
</reference>
<protein>
    <submittedName>
        <fullName evidence="1">Os10g0486916 protein</fullName>
    </submittedName>
</protein>
<dbReference type="PaxDb" id="39947-A0A0P0XW21"/>
<dbReference type="EMBL" id="AP014966">
    <property type="protein sequence ID" value="BAT11389.1"/>
    <property type="molecule type" value="Genomic_DNA"/>
</dbReference>
<feature type="non-terminal residue" evidence="1">
    <location>
        <position position="1"/>
    </location>
</feature>
<name>A0A0P0XW21_ORYSJ</name>
<organism evidence="1 2">
    <name type="scientific">Oryza sativa subsp. japonica</name>
    <name type="common">Rice</name>
    <dbReference type="NCBI Taxonomy" id="39947"/>
    <lineage>
        <taxon>Eukaryota</taxon>
        <taxon>Viridiplantae</taxon>
        <taxon>Streptophyta</taxon>
        <taxon>Embryophyta</taxon>
        <taxon>Tracheophyta</taxon>
        <taxon>Spermatophyta</taxon>
        <taxon>Magnoliopsida</taxon>
        <taxon>Liliopsida</taxon>
        <taxon>Poales</taxon>
        <taxon>Poaceae</taxon>
        <taxon>BOP clade</taxon>
        <taxon>Oryzoideae</taxon>
        <taxon>Oryzeae</taxon>
        <taxon>Oryzinae</taxon>
        <taxon>Oryza</taxon>
        <taxon>Oryza sativa</taxon>
    </lineage>
</organism>
<evidence type="ECO:0000313" key="2">
    <source>
        <dbReference type="Proteomes" id="UP000059680"/>
    </source>
</evidence>